<feature type="transmembrane region" description="Helical" evidence="8">
    <location>
        <begin position="227"/>
        <end position="245"/>
    </location>
</feature>
<reference evidence="10" key="1">
    <citation type="journal article" date="2014" name="Int. J. Syst. Evol. Microbiol.">
        <title>Complete genome sequence of Corynebacterium casei LMG S-19264T (=DSM 44701T), isolated from a smear-ripened cheese.</title>
        <authorList>
            <consortium name="US DOE Joint Genome Institute (JGI-PGF)"/>
            <person name="Walter F."/>
            <person name="Albersmeier A."/>
            <person name="Kalinowski J."/>
            <person name="Ruckert C."/>
        </authorList>
    </citation>
    <scope>NUCLEOTIDE SEQUENCE</scope>
    <source>
        <strain evidence="10">CGMCC 1.12153</strain>
    </source>
</reference>
<evidence type="ECO:0000313" key="11">
    <source>
        <dbReference type="Proteomes" id="UP000660110"/>
    </source>
</evidence>
<dbReference type="Proteomes" id="UP000660110">
    <property type="component" value="Unassembled WGS sequence"/>
</dbReference>
<protein>
    <submittedName>
        <fullName evidence="10">MFS transporter</fullName>
    </submittedName>
</protein>
<feature type="transmembrane region" description="Helical" evidence="8">
    <location>
        <begin position="105"/>
        <end position="123"/>
    </location>
</feature>
<feature type="transmembrane region" description="Helical" evidence="8">
    <location>
        <begin position="7"/>
        <end position="23"/>
    </location>
</feature>
<feature type="transmembrane region" description="Helical" evidence="8">
    <location>
        <begin position="135"/>
        <end position="157"/>
    </location>
</feature>
<name>A0A917EZS9_HALAA</name>
<evidence type="ECO:0000313" key="10">
    <source>
        <dbReference type="EMBL" id="GGF28254.1"/>
    </source>
</evidence>
<feature type="transmembrane region" description="Helical" evidence="8">
    <location>
        <begin position="301"/>
        <end position="322"/>
    </location>
</feature>
<dbReference type="PROSITE" id="PS50850">
    <property type="entry name" value="MFS"/>
    <property type="match status" value="1"/>
</dbReference>
<keyword evidence="6 8" id="KW-1133">Transmembrane helix</keyword>
<keyword evidence="11" id="KW-1185">Reference proteome</keyword>
<dbReference type="GO" id="GO:0005886">
    <property type="term" value="C:plasma membrane"/>
    <property type="evidence" value="ECO:0007669"/>
    <property type="project" value="UniProtKB-SubCell"/>
</dbReference>
<dbReference type="InterPro" id="IPR004638">
    <property type="entry name" value="EmrB-like"/>
</dbReference>
<organism evidence="10 11">
    <name type="scientific">Halobacillus andaensis</name>
    <dbReference type="NCBI Taxonomy" id="1176239"/>
    <lineage>
        <taxon>Bacteria</taxon>
        <taxon>Bacillati</taxon>
        <taxon>Bacillota</taxon>
        <taxon>Bacilli</taxon>
        <taxon>Bacillales</taxon>
        <taxon>Bacillaceae</taxon>
        <taxon>Halobacillus</taxon>
    </lineage>
</organism>
<keyword evidence="7 8" id="KW-0472">Membrane</keyword>
<comment type="subcellular location">
    <subcellularLocation>
        <location evidence="1">Cell membrane</location>
        <topology evidence="1">Multi-pass membrane protein</topology>
    </subcellularLocation>
</comment>
<dbReference type="RefSeq" id="WP_188378225.1">
    <property type="nucleotide sequence ID" value="NZ_BMEL01000003.1"/>
</dbReference>
<evidence type="ECO:0000256" key="2">
    <source>
        <dbReference type="ARBA" id="ARBA00008537"/>
    </source>
</evidence>
<keyword evidence="4" id="KW-1003">Cell membrane</keyword>
<dbReference type="AlphaFoldDB" id="A0A917EZS9"/>
<dbReference type="PANTHER" id="PTHR42718:SF9">
    <property type="entry name" value="MAJOR FACILITATOR SUPERFAMILY MULTIDRUG TRANSPORTER MFSC"/>
    <property type="match status" value="1"/>
</dbReference>
<feature type="transmembrane region" description="Helical" evidence="8">
    <location>
        <begin position="437"/>
        <end position="458"/>
    </location>
</feature>
<evidence type="ECO:0000259" key="9">
    <source>
        <dbReference type="PROSITE" id="PS50850"/>
    </source>
</evidence>
<evidence type="ECO:0000256" key="4">
    <source>
        <dbReference type="ARBA" id="ARBA00022475"/>
    </source>
</evidence>
<evidence type="ECO:0000256" key="8">
    <source>
        <dbReference type="SAM" id="Phobius"/>
    </source>
</evidence>
<feature type="transmembrane region" description="Helical" evidence="8">
    <location>
        <begin position="43"/>
        <end position="64"/>
    </location>
</feature>
<comment type="similarity">
    <text evidence="2">Belongs to the major facilitator superfamily. EmrB family.</text>
</comment>
<dbReference type="PANTHER" id="PTHR42718">
    <property type="entry name" value="MAJOR FACILITATOR SUPERFAMILY MULTIDRUG TRANSPORTER MFSC"/>
    <property type="match status" value="1"/>
</dbReference>
<dbReference type="EMBL" id="BMEL01000003">
    <property type="protein sequence ID" value="GGF28254.1"/>
    <property type="molecule type" value="Genomic_DNA"/>
</dbReference>
<reference evidence="10" key="2">
    <citation type="submission" date="2020-09" db="EMBL/GenBank/DDBJ databases">
        <authorList>
            <person name="Sun Q."/>
            <person name="Zhou Y."/>
        </authorList>
    </citation>
    <scope>NUCLEOTIDE SEQUENCE</scope>
    <source>
        <strain evidence="10">CGMCC 1.12153</strain>
    </source>
</reference>
<feature type="transmembrane region" description="Helical" evidence="8">
    <location>
        <begin position="334"/>
        <end position="357"/>
    </location>
</feature>
<dbReference type="InterPro" id="IPR011701">
    <property type="entry name" value="MFS"/>
</dbReference>
<feature type="transmembrane region" description="Helical" evidence="8">
    <location>
        <begin position="195"/>
        <end position="215"/>
    </location>
</feature>
<feature type="domain" description="Major facilitator superfamily (MFS) profile" evidence="9">
    <location>
        <begin position="10"/>
        <end position="463"/>
    </location>
</feature>
<dbReference type="Gene3D" id="1.20.1720.10">
    <property type="entry name" value="Multidrug resistance protein D"/>
    <property type="match status" value="1"/>
</dbReference>
<feature type="transmembrane region" description="Helical" evidence="8">
    <location>
        <begin position="266"/>
        <end position="289"/>
    </location>
</feature>
<evidence type="ECO:0000256" key="7">
    <source>
        <dbReference type="ARBA" id="ARBA00023136"/>
    </source>
</evidence>
<evidence type="ECO:0000256" key="6">
    <source>
        <dbReference type="ARBA" id="ARBA00022989"/>
    </source>
</evidence>
<feature type="transmembrane region" description="Helical" evidence="8">
    <location>
        <begin position="397"/>
        <end position="416"/>
    </location>
</feature>
<proteinExistence type="inferred from homology"/>
<sequence length="467" mass="50218">MSKIPTKWLVVLSVLFGTFTVILNNSMLNPILPRFIEVFDSDAVAVGWILTIFMVSMGMTMPLTGYLGDRFGKKKVYIAGLCLFILGSISGLLSQTLGMVIMSRAIQGVAGGMMMPIAMALIFNSFPKHERGLAVGVYGVAAMVAPAIGPTVGGFMIQFLDWPWLFAFNIPFGLLGLLLSMKFLERTETHPEKKFDYIGFVMITLGIGAVLLALGRGRELSMLVDPLNLTLIIAGLLAIVAFVFYENRQDDPLLNLSVFKVPTYSVSILVTSAASIGLFSGIFLLPLLIQVVYGLNEVMTGMLFLPAAAASGIFMSIGGRMLDKKGPRYVVPPGLAIMAAATIGLGMLNVSTPYWLILLLNTVRGLGMGMGNMPATTSGMNAIPEHLVAQGSAMNNIIRQISSSLGIVFFSIYYEVRRAQVAAAPDMDMQAATLQTLNEAFLVSAAVLLIALPFSFLLKGVQDDQNA</sequence>
<evidence type="ECO:0000256" key="5">
    <source>
        <dbReference type="ARBA" id="ARBA00022692"/>
    </source>
</evidence>
<dbReference type="Gene3D" id="1.20.1250.20">
    <property type="entry name" value="MFS general substrate transporter like domains"/>
    <property type="match status" value="1"/>
</dbReference>
<dbReference type="InterPro" id="IPR036259">
    <property type="entry name" value="MFS_trans_sf"/>
</dbReference>
<dbReference type="CDD" id="cd17503">
    <property type="entry name" value="MFS_LmrB_MDR_like"/>
    <property type="match status" value="1"/>
</dbReference>
<dbReference type="GO" id="GO:0022857">
    <property type="term" value="F:transmembrane transporter activity"/>
    <property type="evidence" value="ECO:0007669"/>
    <property type="project" value="InterPro"/>
</dbReference>
<feature type="transmembrane region" description="Helical" evidence="8">
    <location>
        <begin position="163"/>
        <end position="183"/>
    </location>
</feature>
<comment type="caution">
    <text evidence="10">The sequence shown here is derived from an EMBL/GenBank/DDBJ whole genome shotgun (WGS) entry which is preliminary data.</text>
</comment>
<dbReference type="SUPFAM" id="SSF103473">
    <property type="entry name" value="MFS general substrate transporter"/>
    <property type="match status" value="1"/>
</dbReference>
<accession>A0A917EZS9</accession>
<evidence type="ECO:0000256" key="1">
    <source>
        <dbReference type="ARBA" id="ARBA00004651"/>
    </source>
</evidence>
<keyword evidence="3" id="KW-0813">Transport</keyword>
<evidence type="ECO:0000256" key="3">
    <source>
        <dbReference type="ARBA" id="ARBA00022448"/>
    </source>
</evidence>
<dbReference type="NCBIfam" id="TIGR00711">
    <property type="entry name" value="efflux_EmrB"/>
    <property type="match status" value="1"/>
</dbReference>
<feature type="transmembrane region" description="Helical" evidence="8">
    <location>
        <begin position="76"/>
        <end position="93"/>
    </location>
</feature>
<gene>
    <name evidence="10" type="ORF">GCM10010954_29200</name>
</gene>
<dbReference type="Pfam" id="PF07690">
    <property type="entry name" value="MFS_1"/>
    <property type="match status" value="1"/>
</dbReference>
<dbReference type="PRINTS" id="PR01036">
    <property type="entry name" value="TCRTETB"/>
</dbReference>
<dbReference type="InterPro" id="IPR020846">
    <property type="entry name" value="MFS_dom"/>
</dbReference>
<keyword evidence="5 8" id="KW-0812">Transmembrane</keyword>